<dbReference type="EMBL" id="FMZZ01000020">
    <property type="protein sequence ID" value="SDD86096.1"/>
    <property type="molecule type" value="Genomic_DNA"/>
</dbReference>
<organism evidence="1 2">
    <name type="scientific">Actinokineospora iranica</name>
    <dbReference type="NCBI Taxonomy" id="1271860"/>
    <lineage>
        <taxon>Bacteria</taxon>
        <taxon>Bacillati</taxon>
        <taxon>Actinomycetota</taxon>
        <taxon>Actinomycetes</taxon>
        <taxon>Pseudonocardiales</taxon>
        <taxon>Pseudonocardiaceae</taxon>
        <taxon>Actinokineospora</taxon>
    </lineage>
</organism>
<reference evidence="2" key="1">
    <citation type="submission" date="2016-10" db="EMBL/GenBank/DDBJ databases">
        <authorList>
            <person name="Varghese N."/>
            <person name="Submissions S."/>
        </authorList>
    </citation>
    <scope>NUCLEOTIDE SEQUENCE [LARGE SCALE GENOMIC DNA]</scope>
    <source>
        <strain evidence="2">IBRC-M 10403</strain>
    </source>
</reference>
<evidence type="ECO:0000313" key="2">
    <source>
        <dbReference type="Proteomes" id="UP000199501"/>
    </source>
</evidence>
<sequence>MRLWIKALGNGTMRAWLEQSELEPVIITAEQARRALVAWKYLRTRMRRGEHTDLELATRFRGERTNKDAVLVFALDNGRMTYWRNGEKLKPIPLNLEAVDNLISAWDTVYRAIATA</sequence>
<gene>
    <name evidence="1" type="ORF">SAMN05216174_12058</name>
</gene>
<dbReference type="AlphaFoldDB" id="A0A1G6Y934"/>
<accession>A0A1G6Y934</accession>
<proteinExistence type="predicted"/>
<dbReference type="Proteomes" id="UP000199501">
    <property type="component" value="Unassembled WGS sequence"/>
</dbReference>
<name>A0A1G6Y934_9PSEU</name>
<evidence type="ECO:0000313" key="1">
    <source>
        <dbReference type="EMBL" id="SDD86096.1"/>
    </source>
</evidence>
<protein>
    <submittedName>
        <fullName evidence="1">Uncharacterized protein</fullName>
    </submittedName>
</protein>
<keyword evidence="2" id="KW-1185">Reference proteome</keyword>